<dbReference type="SUPFAM" id="SSF48371">
    <property type="entry name" value="ARM repeat"/>
    <property type="match status" value="2"/>
</dbReference>
<reference evidence="7 8" key="1">
    <citation type="journal article" date="2014" name="BMC Genomics">
        <title>Comparative genome sequencing reveals chemotype-specific gene clusters in the toxigenic black mold Stachybotrys.</title>
        <authorList>
            <person name="Semeiks J."/>
            <person name="Borek D."/>
            <person name="Otwinowski Z."/>
            <person name="Grishin N.V."/>
        </authorList>
    </citation>
    <scope>NUCLEOTIDE SEQUENCE [LARGE SCALE GENOMIC DNA]</scope>
    <source>
        <strain evidence="8">CBS 109288 / IBT 7711</strain>
    </source>
</reference>
<feature type="domain" description="U3 small nucleolar RNA-associated protein 20 N-terminal" evidence="4">
    <location>
        <begin position="906"/>
        <end position="1515"/>
    </location>
</feature>
<dbReference type="InterPro" id="IPR011430">
    <property type="entry name" value="UTP20_N"/>
</dbReference>
<keyword evidence="8" id="KW-1185">Reference proteome</keyword>
<organism evidence="7 8">
    <name type="scientific">Stachybotrys chartarum (strain CBS 109288 / IBT 7711)</name>
    <name type="common">Toxic black mold</name>
    <name type="synonym">Stilbospora chartarum</name>
    <dbReference type="NCBI Taxonomy" id="1280523"/>
    <lineage>
        <taxon>Eukaryota</taxon>
        <taxon>Fungi</taxon>
        <taxon>Dikarya</taxon>
        <taxon>Ascomycota</taxon>
        <taxon>Pezizomycotina</taxon>
        <taxon>Sordariomycetes</taxon>
        <taxon>Hypocreomycetidae</taxon>
        <taxon>Hypocreales</taxon>
        <taxon>Stachybotryaceae</taxon>
        <taxon>Stachybotrys</taxon>
    </lineage>
</organism>
<accession>A0A084ALH3</accession>
<protein>
    <submittedName>
        <fullName evidence="7">Uncharacterized protein</fullName>
    </submittedName>
</protein>
<name>A0A084ALH3_STACB</name>
<sequence length="2643" mass="297483">MPSNKSGRIEKVRKTKHLTPHKKNHRWESFSAKIAKFNSLQPLRKVRRHDLETEDLSAATSYFFNGLQRWSELNISKPFTSFRREVQPMCESLAQILHFEQRIMDTLAQYIAQQDKEALEPLLDLLTAFAHDLGARFEKHYARSLQLLLEIAGKQQPVDVIEWTFGAMAFLFKYLSKLLVPDLRPTFDVMAPLMGKSRHPPYIARFAAEAMSFLIKKAAAPSTRETALPAIIQHARDDLYSMADDRQFLLYRDGLMTMLAEAIKGTDNNIHSTGVAIYTTIMDSIPSSERALTTDAIWTDVACGVLTSVIHHATNDTFAEFAEAILDKNKDEKSTLSNESSQWQLLPHVRILGTLGGVRKGTRISDWAQLIAQLVETLDTTTRTCQEVPEESSGSIWKNVLVNVAIVWHHAPVDALIPRINALVRTLSREPYMTWFIPFCSYFCELDSRRFGSMFRSEFQKFVATHWSQGSNEDALCVLLPKMMDHRAFPPVGEKDCLRLPQSWQDQIVSKFERLEISPFPERGPYNKDPEVWRDRCLPKYSALLQVVELTAVHPSTNARIAELLLRKLKLALRPSSTLASDEVHFIVGQGFHAYLRMSKAAGSVDTTLGPLLRAAVPRFARSVGFLHAYLAYEDMLQKNIDTEKQDGFSSDESTRSSTEEDPVLKSLVENLSSPSHDIRLVSLELLKKLNDTADTNTCADIMIQAEQMPLSLENTRTMAMFLRKLALQYSTLPEGSWLQDGLPAFMFGMLTVKLSPVWDEAIEALKEISQSKVGEKAVSVIAFRWLEVPSARWGQTLPQSHGTYIFRSDFECTVKNELEKSASDIQVAVRDADDVMLQKFNEKQSTAQSDFDNARSRALKLFNAVPSMAEKRSRQLVPLFLSWAGEGNDMIDLEDAQEERAGATWSLADRKALLGVFSKFNNPRVLYQHEVVYDVLLQLLENGDGEIQKLALKAILSWKQDGVKQYQENLEYLLDESRFKNELTVFLQGENLIKPEHRSELMPVLLRLLFGRTIAKKGAASGRQGLQATRLAVLRNLSIEDLGSFLNIATGKLKSVRVLGTAAHRKQLFHEPVIPVRNQLGYLNMVSSLILELGTHVLPYMETLLNGVLYCLVYAYRNSYGAAADVDEPASDEEEKTSPHSLLKLTRSVGTKCLISLFQNAQEFQWAPYEDFIIEEVVAPRIPNLPVENAFGVSGILQLLSTWSVLPRVVLFLAPHGSALPNGAVPQIIGLLANEKAKDEVKVYALGIIQNLIRLASASAKEAEFNELIKVELLDPNVEAALASIAGVLQSPGIGLELLETSVETILSFAAILDETSNVQTILQISTYLMKQPARRVNPKTKGRILLVVENYLALPGAPQEQGLLDEVYEALSSLFSYFRDRENRQALSRALLAISQHDEALKEVASLCVGLNSFKEQRIDQPDYDKRLASFNAISAQRDIPLTPKQWLPLLHNLMFYIKIDEEFGILSSNSADGIRRFIQDAADCSSEETKNAFIKYLSSILMPTVYAGAREPSETVRRETLRVLGFLLSTMPKWPQVADLGALLDECHEESSEPSFFFNILSPAASRQTEALQTLEAANLKREMDSQNLSMFFIPLLEHFLFNRPDDRDDNGLSALAVNTIRSLAMSLHWKHYRTTLQRYIGYVASKPEQQKQVIRLLGKFVDALVSSPPNQETEAMEVDGATEDALVVRRLASTIPRSSQLNTEVTEQFLPTLIKYLHEKDESEVSYRVPVGVIIVKLLKLLSSEELNQKLAGVLTDICHILRSKSWESREMTRDTLVKIAVVLGPSFMGFILKELRSALTKGYQLHVLSYTMHSILVATVHGFAPGELDYCLPSIVTVIMDDIFGVVGQEKDAEGYISQMKEVKSSKSQDSMELVAKNASVSHLIDLVRPLQSLLMQKVDLKMVRKIDALMTRITSGLLQNAAAKSQDTLVFCYEVIQGVYRSREAQAESKLDPRIKRYLIQRGAKKSGERGQNTKHTYKLSRFAFDILRSMFKKHDSLRTAANIAGFLPILGDAIIEGEDEVKISAFRLLAVIVKVPFPNDDGKNIFKVAVKEATKNISTATSTTTELSQAALKMLAVVLRDRRDVDVRPAAVDMLLEKLKDDLTEPLYRHVTFNFLRSVLDRQIETAAVYDTLDHVGTVMITNDDKDTRDLARGAFFQFIRDYPQKKARWTKQLNFVVANLQYGREGGRISVMEVIHLLLMKSSQEFVQEVAATCFLPLFLVLANDDSEKCRLSAAGLIKEIFQKSDKERTQNFLGLVRSWLDKGDNPTVQRLAFRVAGSYFEAHPDAQKNKKDFNLVLDKALGVLATNDHADVDHELLEAAIEVTRVLTTLSPEKTLDVEREEAWENISECIRHSQSAVQLAAIRLTSLYLADFAGDSSASVEEGIEGSHGLVLDLDRAWRLTRLAVRALSGDEVDEALAAEAGQVLIFLGQRLPTSQAIEETAGAEDGLEEEDEEEEAEDEESKKRDSLHSLFRQLSHLLRKEIRPRAAAITSKTVAMEVLETICRRSSIDRLRPSIKTILVPLHNLTDPSIPAPFSMDEVFKSKHEALKTRAQILMDSLHKKLGTAEYSKTLLAIREEVRARRQQRQSKRKIEAIAQPEKYGRDKRKKFEKNRDRRKVRSKEQKVARQAYKGW</sequence>
<dbReference type="PROSITE" id="PS50077">
    <property type="entry name" value="HEAT_REPEAT"/>
    <property type="match status" value="1"/>
</dbReference>
<evidence type="ECO:0000259" key="5">
    <source>
        <dbReference type="Pfam" id="PF20416"/>
    </source>
</evidence>
<feature type="domain" description="U3 small nucleolar RNA-associated protein 20 C-terminal" evidence="6">
    <location>
        <begin position="2352"/>
        <end position="2629"/>
    </location>
</feature>
<dbReference type="InterPro" id="IPR016024">
    <property type="entry name" value="ARM-type_fold"/>
</dbReference>
<dbReference type="Pfam" id="PF20416">
    <property type="entry name" value="UTP20"/>
    <property type="match status" value="1"/>
</dbReference>
<evidence type="ECO:0000256" key="2">
    <source>
        <dbReference type="PROSITE-ProRule" id="PRU00259"/>
    </source>
</evidence>
<dbReference type="InterPro" id="IPR011989">
    <property type="entry name" value="ARM-like"/>
</dbReference>
<feature type="region of interest" description="Disordered" evidence="3">
    <location>
        <begin position="2593"/>
        <end position="2643"/>
    </location>
</feature>
<dbReference type="PROSITE" id="PS50176">
    <property type="entry name" value="ARM_REPEAT"/>
    <property type="match status" value="1"/>
</dbReference>
<dbReference type="HOGENOM" id="CLU_000327_0_0_1"/>
<dbReference type="EMBL" id="KL648669">
    <property type="protein sequence ID" value="KEY66152.1"/>
    <property type="molecule type" value="Genomic_DNA"/>
</dbReference>
<evidence type="ECO:0000256" key="1">
    <source>
        <dbReference type="PROSITE-ProRule" id="PRU00103"/>
    </source>
</evidence>
<dbReference type="InterPro" id="IPR021133">
    <property type="entry name" value="HEAT_type_2"/>
</dbReference>
<evidence type="ECO:0000313" key="8">
    <source>
        <dbReference type="Proteomes" id="UP000028045"/>
    </source>
</evidence>
<feature type="repeat" description="ARM" evidence="2">
    <location>
        <begin position="1224"/>
        <end position="1253"/>
    </location>
</feature>
<dbReference type="PANTHER" id="PTHR17695:SF11">
    <property type="entry name" value="SMALL SUBUNIT PROCESSOME COMPONENT 20 HOMOLOG"/>
    <property type="match status" value="1"/>
</dbReference>
<dbReference type="Pfam" id="PF07539">
    <property type="entry name" value="UTP20_N"/>
    <property type="match status" value="1"/>
</dbReference>
<dbReference type="InterPro" id="IPR052575">
    <property type="entry name" value="SSU_processome_comp_20"/>
</dbReference>
<dbReference type="Proteomes" id="UP000028045">
    <property type="component" value="Unassembled WGS sequence"/>
</dbReference>
<feature type="region of interest" description="Disordered" evidence="3">
    <location>
        <begin position="2451"/>
        <end position="2477"/>
    </location>
</feature>
<evidence type="ECO:0000313" key="7">
    <source>
        <dbReference type="EMBL" id="KEY66152.1"/>
    </source>
</evidence>
<feature type="compositionally biased region" description="Basic residues" evidence="3">
    <location>
        <begin position="2613"/>
        <end position="2629"/>
    </location>
</feature>
<dbReference type="GO" id="GO:0032040">
    <property type="term" value="C:small-subunit processome"/>
    <property type="evidence" value="ECO:0007669"/>
    <property type="project" value="TreeGrafter"/>
</dbReference>
<feature type="region of interest" description="Disordered" evidence="3">
    <location>
        <begin position="1"/>
        <end position="21"/>
    </location>
</feature>
<dbReference type="InterPro" id="IPR057525">
    <property type="entry name" value="UTP20_C"/>
</dbReference>
<dbReference type="OrthoDB" id="360653at2759"/>
<dbReference type="Gene3D" id="1.25.10.10">
    <property type="entry name" value="Leucine-rich Repeat Variant"/>
    <property type="match status" value="3"/>
</dbReference>
<evidence type="ECO:0000259" key="4">
    <source>
        <dbReference type="Pfam" id="PF07539"/>
    </source>
</evidence>
<evidence type="ECO:0000256" key="3">
    <source>
        <dbReference type="SAM" id="MobiDB-lite"/>
    </source>
</evidence>
<dbReference type="InterPro" id="IPR046523">
    <property type="entry name" value="UTP20_dom"/>
</dbReference>
<dbReference type="PANTHER" id="PTHR17695">
    <property type="entry name" value="SMALL SUBUNIT PROCESSOME COMPONENT 20 HOMOLOG"/>
    <property type="match status" value="1"/>
</dbReference>
<dbReference type="InterPro" id="IPR000225">
    <property type="entry name" value="Armadillo"/>
</dbReference>
<evidence type="ECO:0000259" key="6">
    <source>
        <dbReference type="Pfam" id="PF23099"/>
    </source>
</evidence>
<dbReference type="GO" id="GO:0030686">
    <property type="term" value="C:90S preribosome"/>
    <property type="evidence" value="ECO:0007669"/>
    <property type="project" value="TreeGrafter"/>
</dbReference>
<gene>
    <name evidence="7" type="ORF">S7711_05322</name>
</gene>
<feature type="domain" description="U3 small nucleolar RNA-associated protein 20" evidence="5">
    <location>
        <begin position="1724"/>
        <end position="1942"/>
    </location>
</feature>
<dbReference type="Pfam" id="PF23099">
    <property type="entry name" value="UTP20_C"/>
    <property type="match status" value="1"/>
</dbReference>
<feature type="compositionally biased region" description="Acidic residues" evidence="3">
    <location>
        <begin position="2452"/>
        <end position="2470"/>
    </location>
</feature>
<feature type="repeat" description="HEAT" evidence="1">
    <location>
        <begin position="2223"/>
        <end position="2261"/>
    </location>
</feature>
<proteinExistence type="predicted"/>